<feature type="domain" description="DUF8021" evidence="1">
    <location>
        <begin position="139"/>
        <end position="278"/>
    </location>
</feature>
<dbReference type="Proteomes" id="UP000461409">
    <property type="component" value="Unassembled WGS sequence"/>
</dbReference>
<comment type="caution">
    <text evidence="2">The sequence shown here is derived from an EMBL/GenBank/DDBJ whole genome shotgun (WGS) entry which is preliminary data.</text>
</comment>
<proteinExistence type="predicted"/>
<reference evidence="2 3" key="1">
    <citation type="submission" date="2019-12" db="EMBL/GenBank/DDBJ databases">
        <authorList>
            <person name="Lee S.D."/>
        </authorList>
    </citation>
    <scope>NUCLEOTIDE SEQUENCE [LARGE SCALE GENOMIC DNA]</scope>
    <source>
        <strain evidence="2 3">GH3-10</strain>
    </source>
</reference>
<gene>
    <name evidence="2" type="ORF">GRF63_13905</name>
</gene>
<sequence>MRVREKAVASRSDLYTVLDAYLAALSTKDPSLAPIAPHAFNTENNVALSVGDGLWNTITAKHDYDLRFAEAARGQVAVFTAVEETDALNPACIRLEISGDQIVGIETVVARNKDEGFPFGPQRFDRKRVMEALVADEARSSREELVRVADGYFETIERNDGTINTKFWPHCNRVENGVQTTNNEDFPLPVARLGCEEQFALGWYRYDDDLRARRFPLVDTERGIVLAYGFIDHSGRLGEYELTDGTKASSPVRRPHSYYLAEAFRIRDGAIEQVEANFLTVPYRMPSPWDGRDEALSGGEGLHRVA</sequence>
<keyword evidence="3" id="KW-1185">Reference proteome</keyword>
<reference evidence="2 3" key="2">
    <citation type="submission" date="2020-02" db="EMBL/GenBank/DDBJ databases">
        <title>Erythrobacter dongmakensis sp. nov., isolated from a tidal mudflat.</title>
        <authorList>
            <person name="Kim I.S."/>
        </authorList>
    </citation>
    <scope>NUCLEOTIDE SEQUENCE [LARGE SCALE GENOMIC DNA]</scope>
    <source>
        <strain evidence="2 3">GH3-10</strain>
    </source>
</reference>
<evidence type="ECO:0000313" key="2">
    <source>
        <dbReference type="EMBL" id="MWV29001.1"/>
    </source>
</evidence>
<evidence type="ECO:0000259" key="1">
    <source>
        <dbReference type="Pfam" id="PF26061"/>
    </source>
</evidence>
<dbReference type="InterPro" id="IPR058334">
    <property type="entry name" value="DUF8021"/>
</dbReference>
<name>A0A844XEJ1_9SPHN</name>
<dbReference type="EMBL" id="WUBR01000003">
    <property type="protein sequence ID" value="MWV29001.1"/>
    <property type="molecule type" value="Genomic_DNA"/>
</dbReference>
<evidence type="ECO:0000313" key="3">
    <source>
        <dbReference type="Proteomes" id="UP000461409"/>
    </source>
</evidence>
<accession>A0A844XEJ1</accession>
<organism evidence="2 3">
    <name type="scientific">Aurantiacibacter rhizosphaerae</name>
    <dbReference type="NCBI Taxonomy" id="2691582"/>
    <lineage>
        <taxon>Bacteria</taxon>
        <taxon>Pseudomonadati</taxon>
        <taxon>Pseudomonadota</taxon>
        <taxon>Alphaproteobacteria</taxon>
        <taxon>Sphingomonadales</taxon>
        <taxon>Erythrobacteraceae</taxon>
        <taxon>Aurantiacibacter</taxon>
    </lineage>
</organism>
<dbReference type="Pfam" id="PF26061">
    <property type="entry name" value="DUF8021"/>
    <property type="match status" value="1"/>
</dbReference>
<dbReference type="AlphaFoldDB" id="A0A844XEJ1"/>
<protein>
    <recommendedName>
        <fullName evidence="1">DUF8021 domain-containing protein</fullName>
    </recommendedName>
</protein>